<dbReference type="PROSITE" id="PS50943">
    <property type="entry name" value="HTH_CROC1"/>
    <property type="match status" value="1"/>
</dbReference>
<dbReference type="KEGG" id="ppe:PEPE_0748"/>
<proteinExistence type="predicted"/>
<sequence>MTLVERIKEVAKNKKGWNLKTTAEKAGLGINSIYRWRTQTPQTDKLASVAKVLGVSVDYLLGETEKEEPVSDTRDMEVEEALNSVRMYQGKPISDAQRETMKGIIRAYLDAQDKNE</sequence>
<dbReference type="Proteomes" id="UP000000773">
    <property type="component" value="Chromosome"/>
</dbReference>
<evidence type="ECO:0000313" key="3">
    <source>
        <dbReference type="Proteomes" id="UP000000773"/>
    </source>
</evidence>
<dbReference type="STRING" id="278197.PEPE_0748"/>
<dbReference type="Gene3D" id="1.10.260.40">
    <property type="entry name" value="lambda repressor-like DNA-binding domains"/>
    <property type="match status" value="1"/>
</dbReference>
<dbReference type="SMART" id="SM00530">
    <property type="entry name" value="HTH_XRE"/>
    <property type="match status" value="1"/>
</dbReference>
<gene>
    <name evidence="2" type="ordered locus">PEPE_0748</name>
</gene>
<dbReference type="HOGENOM" id="CLU_066192_4_0_9"/>
<dbReference type="OrthoDB" id="9805856at2"/>
<protein>
    <submittedName>
        <fullName evidence="2">Transcriptional regulator, xre family</fullName>
    </submittedName>
</protein>
<dbReference type="InterPro" id="IPR001387">
    <property type="entry name" value="Cro/C1-type_HTH"/>
</dbReference>
<dbReference type="GO" id="GO:0003677">
    <property type="term" value="F:DNA binding"/>
    <property type="evidence" value="ECO:0007669"/>
    <property type="project" value="InterPro"/>
</dbReference>
<dbReference type="eggNOG" id="COG1396">
    <property type="taxonomic scope" value="Bacteria"/>
</dbReference>
<dbReference type="CDD" id="cd00093">
    <property type="entry name" value="HTH_XRE"/>
    <property type="match status" value="1"/>
</dbReference>
<organism evidence="2 3">
    <name type="scientific">Pediococcus pentosaceus (strain ATCC 25745 / CCUG 21536 / LMG 10740 / 183-1w)</name>
    <dbReference type="NCBI Taxonomy" id="278197"/>
    <lineage>
        <taxon>Bacteria</taxon>
        <taxon>Bacillati</taxon>
        <taxon>Bacillota</taxon>
        <taxon>Bacilli</taxon>
        <taxon>Lactobacillales</taxon>
        <taxon>Lactobacillaceae</taxon>
        <taxon>Pediococcus</taxon>
    </lineage>
</organism>
<name>Q03G63_PEDPA</name>
<dbReference type="Pfam" id="PF01381">
    <property type="entry name" value="HTH_3"/>
    <property type="match status" value="1"/>
</dbReference>
<evidence type="ECO:0000259" key="1">
    <source>
        <dbReference type="PROSITE" id="PS50943"/>
    </source>
</evidence>
<evidence type="ECO:0000313" key="2">
    <source>
        <dbReference type="EMBL" id="ABJ67809.1"/>
    </source>
</evidence>
<dbReference type="EMBL" id="CP000422">
    <property type="protein sequence ID" value="ABJ67809.1"/>
    <property type="molecule type" value="Genomic_DNA"/>
</dbReference>
<dbReference type="RefSeq" id="WP_011673221.1">
    <property type="nucleotide sequence ID" value="NC_008525.1"/>
</dbReference>
<accession>Q03G63</accession>
<dbReference type="GeneID" id="33061367"/>
<dbReference type="AlphaFoldDB" id="Q03G63"/>
<dbReference type="InterPro" id="IPR010982">
    <property type="entry name" value="Lambda_DNA-bd_dom_sf"/>
</dbReference>
<feature type="domain" description="HTH cro/C1-type" evidence="1">
    <location>
        <begin position="7"/>
        <end position="60"/>
    </location>
</feature>
<dbReference type="SUPFAM" id="SSF47413">
    <property type="entry name" value="lambda repressor-like DNA-binding domains"/>
    <property type="match status" value="1"/>
</dbReference>
<reference evidence="2 3" key="1">
    <citation type="journal article" date="2006" name="Proc. Natl. Acad. Sci. U.S.A.">
        <title>Comparative genomics of the lactic acid bacteria.</title>
        <authorList>
            <person name="Makarova K."/>
            <person name="Slesarev A."/>
            <person name="Wolf Y."/>
            <person name="Sorokin A."/>
            <person name="Mirkin B."/>
            <person name="Koonin E."/>
            <person name="Pavlov A."/>
            <person name="Pavlova N."/>
            <person name="Karamychev V."/>
            <person name="Polouchine N."/>
            <person name="Shakhova V."/>
            <person name="Grigoriev I."/>
            <person name="Lou Y."/>
            <person name="Rohksar D."/>
            <person name="Lucas S."/>
            <person name="Huang K."/>
            <person name="Goodstein D.M."/>
            <person name="Hawkins T."/>
            <person name="Plengvidhya V."/>
            <person name="Welker D."/>
            <person name="Hughes J."/>
            <person name="Goh Y."/>
            <person name="Benson A."/>
            <person name="Baldwin K."/>
            <person name="Lee J.H."/>
            <person name="Diaz-Muniz I."/>
            <person name="Dosti B."/>
            <person name="Smeianov V."/>
            <person name="Wechter W."/>
            <person name="Barabote R."/>
            <person name="Lorca G."/>
            <person name="Altermann E."/>
            <person name="Barrangou R."/>
            <person name="Ganesan B."/>
            <person name="Xie Y."/>
            <person name="Rawsthorne H."/>
            <person name="Tamir D."/>
            <person name="Parker C."/>
            <person name="Breidt F."/>
            <person name="Broadbent J."/>
            <person name="Hutkins R."/>
            <person name="O'Sullivan D."/>
            <person name="Steele J."/>
            <person name="Unlu G."/>
            <person name="Saier M."/>
            <person name="Klaenhammer T."/>
            <person name="Richardson P."/>
            <person name="Kozyavkin S."/>
            <person name="Weimer B."/>
            <person name="Mills D."/>
        </authorList>
    </citation>
    <scope>NUCLEOTIDE SEQUENCE [LARGE SCALE GENOMIC DNA]</scope>
    <source>
        <strain evidence="3">ATCC 25745 / CCUG 21536 / LMG 10740 / 183-1w</strain>
    </source>
</reference>